<dbReference type="AlphaFoldDB" id="A0A517M5P5"/>
<evidence type="ECO:0000313" key="5">
    <source>
        <dbReference type="Proteomes" id="UP000319557"/>
    </source>
</evidence>
<dbReference type="GO" id="GO:0004407">
    <property type="term" value="F:histone deacetylase activity"/>
    <property type="evidence" value="ECO:0007669"/>
    <property type="project" value="TreeGrafter"/>
</dbReference>
<name>A0A517M5P5_9BACT</name>
<dbReference type="KEGG" id="ruv:EC9_44070"/>
<gene>
    <name evidence="4" type="primary">hdaH</name>
    <name evidence="4" type="ORF">EC9_44070</name>
</gene>
<dbReference type="Pfam" id="PF00850">
    <property type="entry name" value="Hist_deacetyl"/>
    <property type="match status" value="1"/>
</dbReference>
<dbReference type="InterPro" id="IPR023801">
    <property type="entry name" value="His_deacetylse_dom"/>
</dbReference>
<evidence type="ECO:0000256" key="1">
    <source>
        <dbReference type="ARBA" id="ARBA00005947"/>
    </source>
</evidence>
<dbReference type="GO" id="GO:0040029">
    <property type="term" value="P:epigenetic regulation of gene expression"/>
    <property type="evidence" value="ECO:0007669"/>
    <property type="project" value="TreeGrafter"/>
</dbReference>
<protein>
    <submittedName>
        <fullName evidence="4">Histone deacetylase-like amidohydrolase</fullName>
        <ecNumber evidence="4">3.5.1.-</ecNumber>
    </submittedName>
</protein>
<dbReference type="GO" id="GO:0016787">
    <property type="term" value="F:hydrolase activity"/>
    <property type="evidence" value="ECO:0007669"/>
    <property type="project" value="UniProtKB-KW"/>
</dbReference>
<evidence type="ECO:0000256" key="2">
    <source>
        <dbReference type="SAM" id="MobiDB-lite"/>
    </source>
</evidence>
<reference evidence="4 5" key="1">
    <citation type="submission" date="2019-02" db="EMBL/GenBank/DDBJ databases">
        <title>Deep-cultivation of Planctomycetes and their phenomic and genomic characterization uncovers novel biology.</title>
        <authorList>
            <person name="Wiegand S."/>
            <person name="Jogler M."/>
            <person name="Boedeker C."/>
            <person name="Pinto D."/>
            <person name="Vollmers J."/>
            <person name="Rivas-Marin E."/>
            <person name="Kohn T."/>
            <person name="Peeters S.H."/>
            <person name="Heuer A."/>
            <person name="Rast P."/>
            <person name="Oberbeckmann S."/>
            <person name="Bunk B."/>
            <person name="Jeske O."/>
            <person name="Meyerdierks A."/>
            <person name="Storesund J.E."/>
            <person name="Kallscheuer N."/>
            <person name="Luecker S."/>
            <person name="Lage O.M."/>
            <person name="Pohl T."/>
            <person name="Merkel B.J."/>
            <person name="Hornburger P."/>
            <person name="Mueller R.-W."/>
            <person name="Bruemmer F."/>
            <person name="Labrenz M."/>
            <person name="Spormann A.M."/>
            <person name="Op den Camp H."/>
            <person name="Overmann J."/>
            <person name="Amann R."/>
            <person name="Jetten M.S.M."/>
            <person name="Mascher T."/>
            <person name="Medema M.H."/>
            <person name="Devos D.P."/>
            <person name="Kaster A.-K."/>
            <person name="Ovreas L."/>
            <person name="Rohde M."/>
            <person name="Galperin M.Y."/>
            <person name="Jogler C."/>
        </authorList>
    </citation>
    <scope>NUCLEOTIDE SEQUENCE [LARGE SCALE GENOMIC DNA]</scope>
    <source>
        <strain evidence="4 5">EC9</strain>
    </source>
</reference>
<feature type="region of interest" description="Disordered" evidence="2">
    <location>
        <begin position="1"/>
        <end position="22"/>
    </location>
</feature>
<evidence type="ECO:0000313" key="4">
    <source>
        <dbReference type="EMBL" id="QDS90200.1"/>
    </source>
</evidence>
<dbReference type="InterPro" id="IPR037138">
    <property type="entry name" value="His_deacetylse_dom_sf"/>
</dbReference>
<accession>A0A517M5P5</accession>
<dbReference type="PANTHER" id="PTHR10625">
    <property type="entry name" value="HISTONE DEACETYLASE HDAC1-RELATED"/>
    <property type="match status" value="1"/>
</dbReference>
<organism evidence="4 5">
    <name type="scientific">Rosistilla ulvae</name>
    <dbReference type="NCBI Taxonomy" id="1930277"/>
    <lineage>
        <taxon>Bacteria</taxon>
        <taxon>Pseudomonadati</taxon>
        <taxon>Planctomycetota</taxon>
        <taxon>Planctomycetia</taxon>
        <taxon>Pirellulales</taxon>
        <taxon>Pirellulaceae</taxon>
        <taxon>Rosistilla</taxon>
    </lineage>
</organism>
<sequence length="372" mass="40587">MPAAADGNRQQRQNPSRTSTANTVQIAEQKFQAIARQGCFQKTSRASLREVQLRPSLVRISGMTILYYDPIFMEHLTGDHPERGGRILPAVRNLNFLALDSACKRPAWESVSKDRLFYVHQHKYIEALQQMAETGGGLIDTDTVVSPKSYEVALKATGAVCDAVCRVVAGEDKTAFCLIRPPGHHAMPDHGMGFCLFNNIAVGARVATNELGIERVLIVDFDVHHGNGTQAMFWEAADVGYYSMHRSPLYPHTGAADEIGVGPGEGTTMNLPVALGTPREEQLETFTASVHAFADKIKPQLVMVSAGFDAHKEDPIGSLGLESEDFRTLTHVLLDVANKHSDGRLVSVLEGGYNAEAMAECVPIHLEQLLEA</sequence>
<evidence type="ECO:0000259" key="3">
    <source>
        <dbReference type="Pfam" id="PF00850"/>
    </source>
</evidence>
<dbReference type="EC" id="3.5.1.-" evidence="4"/>
<dbReference type="PANTHER" id="PTHR10625:SF10">
    <property type="entry name" value="HISTONE DEACETYLASE HDAC1"/>
    <property type="match status" value="1"/>
</dbReference>
<comment type="similarity">
    <text evidence="1">Belongs to the histone deacetylase family.</text>
</comment>
<proteinExistence type="inferred from homology"/>
<dbReference type="InterPro" id="IPR023696">
    <property type="entry name" value="Ureohydrolase_dom_sf"/>
</dbReference>
<dbReference type="CDD" id="cd09992">
    <property type="entry name" value="HDAC_classII"/>
    <property type="match status" value="1"/>
</dbReference>
<dbReference type="SUPFAM" id="SSF52768">
    <property type="entry name" value="Arginase/deacetylase"/>
    <property type="match status" value="1"/>
</dbReference>
<feature type="domain" description="Histone deacetylase" evidence="3">
    <location>
        <begin position="80"/>
        <end position="368"/>
    </location>
</feature>
<dbReference type="InterPro" id="IPR000286">
    <property type="entry name" value="HDACs"/>
</dbReference>
<keyword evidence="4" id="KW-0378">Hydrolase</keyword>
<dbReference type="Gene3D" id="3.40.800.20">
    <property type="entry name" value="Histone deacetylase domain"/>
    <property type="match status" value="1"/>
</dbReference>
<feature type="compositionally biased region" description="Polar residues" evidence="2">
    <location>
        <begin position="8"/>
        <end position="22"/>
    </location>
</feature>
<dbReference type="Proteomes" id="UP000319557">
    <property type="component" value="Chromosome"/>
</dbReference>
<dbReference type="PRINTS" id="PR01270">
    <property type="entry name" value="HDASUPER"/>
</dbReference>
<dbReference type="EMBL" id="CP036261">
    <property type="protein sequence ID" value="QDS90200.1"/>
    <property type="molecule type" value="Genomic_DNA"/>
</dbReference>
<keyword evidence="5" id="KW-1185">Reference proteome</keyword>